<proteinExistence type="predicted"/>
<dbReference type="EMBL" id="FOFT01000007">
    <property type="protein sequence ID" value="SER84538.1"/>
    <property type="molecule type" value="Genomic_DNA"/>
</dbReference>
<dbReference type="Proteomes" id="UP000199028">
    <property type="component" value="Unassembled WGS sequence"/>
</dbReference>
<gene>
    <name evidence="1" type="ORF">SAMN05216195_10771</name>
</gene>
<dbReference type="RefSeq" id="WP_211335520.1">
    <property type="nucleotide sequence ID" value="NZ_FOFT01000007.1"/>
</dbReference>
<reference evidence="2" key="1">
    <citation type="submission" date="2016-10" db="EMBL/GenBank/DDBJ databases">
        <authorList>
            <person name="Varghese N."/>
            <person name="Submissions S."/>
        </authorList>
    </citation>
    <scope>NUCLEOTIDE SEQUENCE [LARGE SCALE GENOMIC DNA]</scope>
    <source>
        <strain evidence="2">CGMCC 4.578</strain>
    </source>
</reference>
<keyword evidence="2" id="KW-1185">Reference proteome</keyword>
<dbReference type="AlphaFoldDB" id="A0A1H9SI16"/>
<accession>A0A1H9SI16</accession>
<organism evidence="1 2">
    <name type="scientific">Lentzea flaviverrucosa</name>
    <dbReference type="NCBI Taxonomy" id="200379"/>
    <lineage>
        <taxon>Bacteria</taxon>
        <taxon>Bacillati</taxon>
        <taxon>Actinomycetota</taxon>
        <taxon>Actinomycetes</taxon>
        <taxon>Pseudonocardiales</taxon>
        <taxon>Pseudonocardiaceae</taxon>
        <taxon>Lentzea</taxon>
    </lineage>
</organism>
<evidence type="ECO:0000313" key="2">
    <source>
        <dbReference type="Proteomes" id="UP000199028"/>
    </source>
</evidence>
<sequence length="366" mass="39451">MDIDIRLDRIRGPVEPTPHNARTIAALTNNPGCTRRRVIDAAFIDKAALAAQVGYPFPYGMSPFAITRGNAFEALVTANGCAELLRLLREVIELPLPEVAYDDLGSVAGRETLQARHIRSKQLLAEAARSGEDAGTLFDHPLLKLDVSGRAVYLEPDLIAFRIGQSFRVVEIKSFPILDRQADPAKVKAAAVQSAVYVLALRQFLVSLGFAPGLVSHKVVLVCPENFSNRPTAAELDVRKEVAVLSRQLHRLSTLDAVLGGLPEGFVLDTTRSPAELLNTLSLLEARYVPECLSACEMAYLCRSEAAGRTAALGRSVQEQLGGIETISSVLALAAGTQAPDEHEVESAARLRAAEQLRRECLGGVA</sequence>
<protein>
    <submittedName>
        <fullName evidence="1">Uncharacterized protein</fullName>
    </submittedName>
</protein>
<name>A0A1H9SI16_9PSEU</name>
<evidence type="ECO:0000313" key="1">
    <source>
        <dbReference type="EMBL" id="SER84538.1"/>
    </source>
</evidence>